<comment type="caution">
    <text evidence="2">The sequence shown here is derived from an EMBL/GenBank/DDBJ whole genome shotgun (WGS) entry which is preliminary data.</text>
</comment>
<name>A0A835CIF2_9FABA</name>
<reference evidence="2" key="1">
    <citation type="submission" date="2020-09" db="EMBL/GenBank/DDBJ databases">
        <title>Genome-Enabled Discovery of Anthraquinone Biosynthesis in Senna tora.</title>
        <authorList>
            <person name="Kang S.-H."/>
            <person name="Pandey R.P."/>
            <person name="Lee C.-M."/>
            <person name="Sim J.-S."/>
            <person name="Jeong J.-T."/>
            <person name="Choi B.-S."/>
            <person name="Jung M."/>
            <person name="Ginzburg D."/>
            <person name="Zhao K."/>
            <person name="Won S.Y."/>
            <person name="Oh T.-J."/>
            <person name="Yu Y."/>
            <person name="Kim N.-H."/>
            <person name="Lee O.R."/>
            <person name="Lee T.-H."/>
            <person name="Bashyal P."/>
            <person name="Kim T.-S."/>
            <person name="Lee W.-H."/>
            <person name="Kawkins C."/>
            <person name="Kim C.-K."/>
            <person name="Kim J.S."/>
            <person name="Ahn B.O."/>
            <person name="Rhee S.Y."/>
            <person name="Sohng J.K."/>
        </authorList>
    </citation>
    <scope>NUCLEOTIDE SEQUENCE</scope>
    <source>
        <tissue evidence="2">Leaf</tissue>
    </source>
</reference>
<dbReference type="AlphaFoldDB" id="A0A835CIF2"/>
<proteinExistence type="predicted"/>
<dbReference type="Proteomes" id="UP000634136">
    <property type="component" value="Unassembled WGS sequence"/>
</dbReference>
<accession>A0A835CIF2</accession>
<feature type="compositionally biased region" description="Low complexity" evidence="1">
    <location>
        <begin position="91"/>
        <end position="101"/>
    </location>
</feature>
<keyword evidence="3" id="KW-1185">Reference proteome</keyword>
<evidence type="ECO:0000256" key="1">
    <source>
        <dbReference type="SAM" id="MobiDB-lite"/>
    </source>
</evidence>
<gene>
    <name evidence="2" type="ORF">G2W53_004759</name>
</gene>
<protein>
    <submittedName>
        <fullName evidence="2">Uncharacterized protein</fullName>
    </submittedName>
</protein>
<sequence>MEYSIFPFVISLKVEHHCQLPLELPVAYHINSALSQPHHPPSCGILLHSAQQPFLLQPHLPSSAKFESPPPPPCSCIWLPKSLPPEPPTPRSSSSFTTDTSGIPLPALGVKNSSE</sequence>
<organism evidence="2 3">
    <name type="scientific">Senna tora</name>
    <dbReference type="NCBI Taxonomy" id="362788"/>
    <lineage>
        <taxon>Eukaryota</taxon>
        <taxon>Viridiplantae</taxon>
        <taxon>Streptophyta</taxon>
        <taxon>Embryophyta</taxon>
        <taxon>Tracheophyta</taxon>
        <taxon>Spermatophyta</taxon>
        <taxon>Magnoliopsida</taxon>
        <taxon>eudicotyledons</taxon>
        <taxon>Gunneridae</taxon>
        <taxon>Pentapetalae</taxon>
        <taxon>rosids</taxon>
        <taxon>fabids</taxon>
        <taxon>Fabales</taxon>
        <taxon>Fabaceae</taxon>
        <taxon>Caesalpinioideae</taxon>
        <taxon>Cassia clade</taxon>
        <taxon>Senna</taxon>
    </lineage>
</organism>
<feature type="region of interest" description="Disordered" evidence="1">
    <location>
        <begin position="79"/>
        <end position="115"/>
    </location>
</feature>
<evidence type="ECO:0000313" key="2">
    <source>
        <dbReference type="EMBL" id="KAF7842461.1"/>
    </source>
</evidence>
<dbReference type="EMBL" id="JAAIUW010000002">
    <property type="protein sequence ID" value="KAF7842461.1"/>
    <property type="molecule type" value="Genomic_DNA"/>
</dbReference>
<evidence type="ECO:0000313" key="3">
    <source>
        <dbReference type="Proteomes" id="UP000634136"/>
    </source>
</evidence>